<evidence type="ECO:0000313" key="3">
    <source>
        <dbReference type="EMBL" id="PWN34182.1"/>
    </source>
</evidence>
<sequence length="452" mass="50156">NASSSSLDSNTPSASLADVINVRGIKIAGWTIETHRGSIADSKTIDDLSDSWGIPLPEMPFDKNKLVIRYDGEQQSWQYSFDGMSALQSVEGVSESSALKGLELNQSASHHKGTTRFGEKPKKKRVQVSYANEWGKKRDQQQKSRSDSDHIPGPESRSNFGPEIAMAAATNSIATARDFDWTYTSTWPGKEDVSKENEQSLFAAGQDPNRDRIPIERLGPPPTPGAKAEPILFFDDLILFEDELGDNGTSLLNVKIRVMPTGLLVLQRFFLRVDNVVFRVFDTRMYVGFYDDQTINSHTPSLQQGQNISRATEQLTNLSLDSQSQSTPALASPFRVIRECSGLEEPYTAIRSRLPPYKPNDLSPLTDVGWVAQQLTKMEEDRQRKLFTAHQSRAGTHPGTTVSLEQSDPTQPAVLPSDTVPGQESNRILGEVEDDAENRWEGQGYRVDVALL</sequence>
<keyword evidence="4" id="KW-1185">Reference proteome</keyword>
<dbReference type="OrthoDB" id="10253878at2759"/>
<feature type="region of interest" description="Disordered" evidence="2">
    <location>
        <begin position="103"/>
        <end position="162"/>
    </location>
</feature>
<dbReference type="InterPro" id="IPR051330">
    <property type="entry name" value="Phosphatase_reg/MetRdx"/>
</dbReference>
<dbReference type="FunCoup" id="A0A316V9P3">
    <property type="interactions" value="491"/>
</dbReference>
<accession>A0A316V9P3</accession>
<dbReference type="STRING" id="1280837.A0A316V9P3"/>
<evidence type="ECO:0000313" key="4">
    <source>
        <dbReference type="Proteomes" id="UP000245771"/>
    </source>
</evidence>
<dbReference type="InterPro" id="IPR007303">
    <property type="entry name" value="TIP41-like"/>
</dbReference>
<dbReference type="PANTHER" id="PTHR21021:SF16">
    <property type="entry name" value="TIP41-LIKE PROTEIN"/>
    <property type="match status" value="1"/>
</dbReference>
<organism evidence="3 4">
    <name type="scientific">Meira miltonrushii</name>
    <dbReference type="NCBI Taxonomy" id="1280837"/>
    <lineage>
        <taxon>Eukaryota</taxon>
        <taxon>Fungi</taxon>
        <taxon>Dikarya</taxon>
        <taxon>Basidiomycota</taxon>
        <taxon>Ustilaginomycotina</taxon>
        <taxon>Exobasidiomycetes</taxon>
        <taxon>Exobasidiales</taxon>
        <taxon>Brachybasidiaceae</taxon>
        <taxon>Meira</taxon>
    </lineage>
</organism>
<feature type="region of interest" description="Disordered" evidence="2">
    <location>
        <begin position="389"/>
        <end position="424"/>
    </location>
</feature>
<dbReference type="InParanoid" id="A0A316V9P3"/>
<name>A0A316V9P3_9BASI</name>
<dbReference type="GO" id="GO:0031929">
    <property type="term" value="P:TOR signaling"/>
    <property type="evidence" value="ECO:0007669"/>
    <property type="project" value="TreeGrafter"/>
</dbReference>
<feature type="non-terminal residue" evidence="3">
    <location>
        <position position="452"/>
    </location>
</feature>
<dbReference type="AlphaFoldDB" id="A0A316V9P3"/>
<dbReference type="GO" id="GO:0005829">
    <property type="term" value="C:cytosol"/>
    <property type="evidence" value="ECO:0007669"/>
    <property type="project" value="TreeGrafter"/>
</dbReference>
<feature type="non-terminal residue" evidence="3">
    <location>
        <position position="1"/>
    </location>
</feature>
<feature type="compositionally biased region" description="Basic and acidic residues" evidence="2">
    <location>
        <begin position="134"/>
        <end position="152"/>
    </location>
</feature>
<evidence type="ECO:0000256" key="2">
    <source>
        <dbReference type="SAM" id="MobiDB-lite"/>
    </source>
</evidence>
<dbReference type="Pfam" id="PF04176">
    <property type="entry name" value="TIP41"/>
    <property type="match status" value="1"/>
</dbReference>
<dbReference type="GeneID" id="37017744"/>
<feature type="compositionally biased region" description="Polar residues" evidence="2">
    <location>
        <begin position="389"/>
        <end position="410"/>
    </location>
</feature>
<gene>
    <name evidence="3" type="ORF">FA14DRAFT_111959</name>
</gene>
<proteinExistence type="inferred from homology"/>
<dbReference type="EMBL" id="KZ819604">
    <property type="protein sequence ID" value="PWN34182.1"/>
    <property type="molecule type" value="Genomic_DNA"/>
</dbReference>
<protein>
    <submittedName>
        <fullName evidence="3">TIP41-domain-containing protein</fullName>
    </submittedName>
</protein>
<dbReference type="PANTHER" id="PTHR21021">
    <property type="entry name" value="GAF/PUTATIVE CYTOSKELETAL PROTEIN"/>
    <property type="match status" value="1"/>
</dbReference>
<comment type="similarity">
    <text evidence="1">Belongs to the TIP41 family.</text>
</comment>
<reference evidence="3 4" key="1">
    <citation type="journal article" date="2018" name="Mol. Biol. Evol.">
        <title>Broad Genomic Sampling Reveals a Smut Pathogenic Ancestry of the Fungal Clade Ustilaginomycotina.</title>
        <authorList>
            <person name="Kijpornyongpan T."/>
            <person name="Mondo S.J."/>
            <person name="Barry K."/>
            <person name="Sandor L."/>
            <person name="Lee J."/>
            <person name="Lipzen A."/>
            <person name="Pangilinan J."/>
            <person name="LaButti K."/>
            <person name="Hainaut M."/>
            <person name="Henrissat B."/>
            <person name="Grigoriev I.V."/>
            <person name="Spatafora J.W."/>
            <person name="Aime M.C."/>
        </authorList>
    </citation>
    <scope>NUCLEOTIDE SEQUENCE [LARGE SCALE GENOMIC DNA]</scope>
    <source>
        <strain evidence="3 4">MCA 3882</strain>
    </source>
</reference>
<dbReference type="RefSeq" id="XP_025354484.1">
    <property type="nucleotide sequence ID" value="XM_025495963.1"/>
</dbReference>
<evidence type="ECO:0000256" key="1">
    <source>
        <dbReference type="ARBA" id="ARBA00006658"/>
    </source>
</evidence>
<dbReference type="Proteomes" id="UP000245771">
    <property type="component" value="Unassembled WGS sequence"/>
</dbReference>